<evidence type="ECO:0000256" key="1">
    <source>
        <dbReference type="SAM" id="MobiDB-lite"/>
    </source>
</evidence>
<gene>
    <name evidence="2" type="ORF">LIER_11722</name>
</gene>
<dbReference type="EMBL" id="BAABME010002191">
    <property type="protein sequence ID" value="GAA0153499.1"/>
    <property type="molecule type" value="Genomic_DNA"/>
</dbReference>
<keyword evidence="3" id="KW-1185">Reference proteome</keyword>
<feature type="compositionally biased region" description="Polar residues" evidence="1">
    <location>
        <begin position="122"/>
        <end position="134"/>
    </location>
</feature>
<evidence type="ECO:0000313" key="3">
    <source>
        <dbReference type="Proteomes" id="UP001454036"/>
    </source>
</evidence>
<feature type="region of interest" description="Disordered" evidence="1">
    <location>
        <begin position="115"/>
        <end position="147"/>
    </location>
</feature>
<dbReference type="Proteomes" id="UP001454036">
    <property type="component" value="Unassembled WGS sequence"/>
</dbReference>
<sequence>MTVGVPRLWTLQEEARNLPIDIAADLAIVAKIQSILPQGENMLPWNAFMDKAALVKAGLVYDKDFNPEAPGDPSSWEEIISYTDTEKAPADVDFDDMVSDRPPLFSRVAITTKTKPRASMVPESTSTTPLATGSNPPPTTIPLVKIP</sequence>
<name>A0AAV3PP26_LITER</name>
<accession>A0AAV3PP26</accession>
<comment type="caution">
    <text evidence="2">The sequence shown here is derived from an EMBL/GenBank/DDBJ whole genome shotgun (WGS) entry which is preliminary data.</text>
</comment>
<dbReference type="AlphaFoldDB" id="A0AAV3PP26"/>
<evidence type="ECO:0000313" key="2">
    <source>
        <dbReference type="EMBL" id="GAA0153499.1"/>
    </source>
</evidence>
<proteinExistence type="predicted"/>
<organism evidence="2 3">
    <name type="scientific">Lithospermum erythrorhizon</name>
    <name type="common">Purple gromwell</name>
    <name type="synonym">Lithospermum officinale var. erythrorhizon</name>
    <dbReference type="NCBI Taxonomy" id="34254"/>
    <lineage>
        <taxon>Eukaryota</taxon>
        <taxon>Viridiplantae</taxon>
        <taxon>Streptophyta</taxon>
        <taxon>Embryophyta</taxon>
        <taxon>Tracheophyta</taxon>
        <taxon>Spermatophyta</taxon>
        <taxon>Magnoliopsida</taxon>
        <taxon>eudicotyledons</taxon>
        <taxon>Gunneridae</taxon>
        <taxon>Pentapetalae</taxon>
        <taxon>asterids</taxon>
        <taxon>lamiids</taxon>
        <taxon>Boraginales</taxon>
        <taxon>Boraginaceae</taxon>
        <taxon>Boraginoideae</taxon>
        <taxon>Lithospermeae</taxon>
        <taxon>Lithospermum</taxon>
    </lineage>
</organism>
<reference evidence="2 3" key="1">
    <citation type="submission" date="2024-01" db="EMBL/GenBank/DDBJ databases">
        <title>The complete chloroplast genome sequence of Lithospermum erythrorhizon: insights into the phylogenetic relationship among Boraginaceae species and the maternal lineages of purple gromwells.</title>
        <authorList>
            <person name="Okada T."/>
            <person name="Watanabe K."/>
        </authorList>
    </citation>
    <scope>NUCLEOTIDE SEQUENCE [LARGE SCALE GENOMIC DNA]</scope>
</reference>
<protein>
    <submittedName>
        <fullName evidence="2">Uncharacterized protein</fullName>
    </submittedName>
</protein>